<comment type="caution">
    <text evidence="2">The sequence shown here is derived from an EMBL/GenBank/DDBJ whole genome shotgun (WGS) entry which is preliminary data.</text>
</comment>
<reference evidence="2 3" key="1">
    <citation type="journal article" date="2021" name="Genome Biol.">
        <title>AFLAP: assembly-free linkage analysis pipeline using k-mers from genome sequencing data.</title>
        <authorList>
            <person name="Fletcher K."/>
            <person name="Zhang L."/>
            <person name="Gil J."/>
            <person name="Han R."/>
            <person name="Cavanaugh K."/>
            <person name="Michelmore R."/>
        </authorList>
    </citation>
    <scope>NUCLEOTIDE SEQUENCE [LARGE SCALE GENOMIC DNA]</scope>
    <source>
        <strain evidence="2 3">SF5</strain>
    </source>
</reference>
<proteinExistence type="predicted"/>
<organism evidence="2 3">
    <name type="scientific">Bremia lactucae</name>
    <name type="common">Lettuce downy mildew</name>
    <dbReference type="NCBI Taxonomy" id="4779"/>
    <lineage>
        <taxon>Eukaryota</taxon>
        <taxon>Sar</taxon>
        <taxon>Stramenopiles</taxon>
        <taxon>Oomycota</taxon>
        <taxon>Peronosporomycetes</taxon>
        <taxon>Peronosporales</taxon>
        <taxon>Peronosporaceae</taxon>
        <taxon>Bremia</taxon>
    </lineage>
</organism>
<dbReference type="KEGG" id="blac:94345890"/>
<sequence length="354" mass="40523">MSSAQQQQEAQSIGAVENPSEALASQNDGKKAWHMRRCDGRDICSCELRLASACFQKNLVEKAAKKRRENPSLGPPVKSNSYLYRKVTNIQQLELELKLCIAAFLAPTTLGRLGLTNKTFKRDVDIMAKQVTCNFLAKTSLTNLLKQMEPKAMESWSQLMHKQMTCIQKIFVFYTAYKTGGMRQQNPQWAFGAIDVNPNEPQRVILPNTWTFHGHNPWLRRRGNGKDGEWLLTKKYRPSKAPKDFLEHVKTWASSLQPGSMLAIAYQNAGSMEPAWWEAQAWYIWRGDGKQYPAVVYDPETEARIEVHPNDLLEYFMAHPLHVIDVTTQSVCRQCASQNRTFKYCHLEKGHLML</sequence>
<dbReference type="OrthoDB" id="153948at2759"/>
<dbReference type="Proteomes" id="UP000294530">
    <property type="component" value="Unassembled WGS sequence"/>
</dbReference>
<name>A0A976FED7_BRELC</name>
<evidence type="ECO:0000313" key="2">
    <source>
        <dbReference type="EMBL" id="TDH64774.1"/>
    </source>
</evidence>
<dbReference type="AlphaFoldDB" id="A0A976FED7"/>
<feature type="region of interest" description="Disordered" evidence="1">
    <location>
        <begin position="1"/>
        <end position="29"/>
    </location>
</feature>
<evidence type="ECO:0000256" key="1">
    <source>
        <dbReference type="SAM" id="MobiDB-lite"/>
    </source>
</evidence>
<dbReference type="GeneID" id="94345890"/>
<evidence type="ECO:0000313" key="3">
    <source>
        <dbReference type="Proteomes" id="UP000294530"/>
    </source>
</evidence>
<accession>A0A976FED7</accession>
<protein>
    <submittedName>
        <fullName evidence="2">Uncharacterized protein</fullName>
    </submittedName>
</protein>
<feature type="compositionally biased region" description="Low complexity" evidence="1">
    <location>
        <begin position="1"/>
        <end position="12"/>
    </location>
</feature>
<dbReference type="EMBL" id="SHOA02000220">
    <property type="protein sequence ID" value="TDH64774.1"/>
    <property type="molecule type" value="Genomic_DNA"/>
</dbReference>
<gene>
    <name evidence="2" type="ORF">CCR75_002119</name>
</gene>
<dbReference type="RefSeq" id="XP_067814273.1">
    <property type="nucleotide sequence ID" value="XM_067960219.1"/>
</dbReference>
<keyword evidence="3" id="KW-1185">Reference proteome</keyword>